<protein>
    <recommendedName>
        <fullName evidence="5">Integral membrane protein</fullName>
    </recommendedName>
</protein>
<evidence type="ECO:0000256" key="1">
    <source>
        <dbReference type="SAM" id="MobiDB-lite"/>
    </source>
</evidence>
<accession>A0ABD5QTK7</accession>
<feature type="region of interest" description="Disordered" evidence="1">
    <location>
        <begin position="79"/>
        <end position="112"/>
    </location>
</feature>
<evidence type="ECO:0008006" key="5">
    <source>
        <dbReference type="Google" id="ProtNLM"/>
    </source>
</evidence>
<dbReference type="EMBL" id="JBHSKV010000018">
    <property type="protein sequence ID" value="MFC5135574.1"/>
    <property type="molecule type" value="Genomic_DNA"/>
</dbReference>
<dbReference type="Proteomes" id="UP001596145">
    <property type="component" value="Unassembled WGS sequence"/>
</dbReference>
<dbReference type="AlphaFoldDB" id="A0ABD5QTK7"/>
<keyword evidence="2" id="KW-1133">Transmembrane helix</keyword>
<evidence type="ECO:0000313" key="3">
    <source>
        <dbReference type="EMBL" id="MFC5135574.1"/>
    </source>
</evidence>
<proteinExistence type="predicted"/>
<feature type="transmembrane region" description="Helical" evidence="2">
    <location>
        <begin position="31"/>
        <end position="54"/>
    </location>
</feature>
<organism evidence="3 4">
    <name type="scientific">Halorubrum glutamatedens</name>
    <dbReference type="NCBI Taxonomy" id="2707018"/>
    <lineage>
        <taxon>Archaea</taxon>
        <taxon>Methanobacteriati</taxon>
        <taxon>Methanobacteriota</taxon>
        <taxon>Stenosarchaea group</taxon>
        <taxon>Halobacteria</taxon>
        <taxon>Halobacteriales</taxon>
        <taxon>Haloferacaceae</taxon>
        <taxon>Halorubrum</taxon>
    </lineage>
</organism>
<keyword evidence="2" id="KW-0472">Membrane</keyword>
<name>A0ABD5QTK7_9EURY</name>
<evidence type="ECO:0000313" key="4">
    <source>
        <dbReference type="Proteomes" id="UP001596145"/>
    </source>
</evidence>
<keyword evidence="4" id="KW-1185">Reference proteome</keyword>
<sequence>MSLAAVAGGTLLALAAGLVHRDAARVGVDSGSPALWAGLVLLTGGVGAITALLVPDAPIPGVLVVVALGPLLYLLERDDSLHGDDDPDPTRLPSAAAADDVDDDAEPSDDGE</sequence>
<comment type="caution">
    <text evidence="3">The sequence shown here is derived from an EMBL/GenBank/DDBJ whole genome shotgun (WGS) entry which is preliminary data.</text>
</comment>
<gene>
    <name evidence="3" type="ORF">ACFPJA_12715</name>
</gene>
<evidence type="ECO:0000256" key="2">
    <source>
        <dbReference type="SAM" id="Phobius"/>
    </source>
</evidence>
<keyword evidence="2" id="KW-0812">Transmembrane</keyword>
<reference evidence="3 4" key="1">
    <citation type="journal article" date="2019" name="Int. J. Syst. Evol. Microbiol.">
        <title>The Global Catalogue of Microorganisms (GCM) 10K type strain sequencing project: providing services to taxonomists for standard genome sequencing and annotation.</title>
        <authorList>
            <consortium name="The Broad Institute Genomics Platform"/>
            <consortium name="The Broad Institute Genome Sequencing Center for Infectious Disease"/>
            <person name="Wu L."/>
            <person name="Ma J."/>
        </authorList>
    </citation>
    <scope>NUCLEOTIDE SEQUENCE [LARGE SCALE GENOMIC DNA]</scope>
    <source>
        <strain evidence="3 4">CGMCC 1.16026</strain>
    </source>
</reference>
<dbReference type="RefSeq" id="WP_122106371.1">
    <property type="nucleotide sequence ID" value="NZ_JBHSKV010000018.1"/>
</dbReference>
<feature type="compositionally biased region" description="Acidic residues" evidence="1">
    <location>
        <begin position="99"/>
        <end position="112"/>
    </location>
</feature>
<feature type="transmembrane region" description="Helical" evidence="2">
    <location>
        <begin position="59"/>
        <end position="75"/>
    </location>
</feature>